<gene>
    <name evidence="1" type="ORF">E5331_16145</name>
</gene>
<keyword evidence="2" id="KW-1185">Reference proteome</keyword>
<protein>
    <submittedName>
        <fullName evidence="1">YraN family protein</fullName>
    </submittedName>
</protein>
<accession>A0AC61RAU5</accession>
<name>A0AC61RAU5_9BACT</name>
<dbReference type="Proteomes" id="UP000306319">
    <property type="component" value="Unassembled WGS sequence"/>
</dbReference>
<organism evidence="1 2">
    <name type="scientific">Lepagella muris</name>
    <dbReference type="NCBI Taxonomy" id="3032870"/>
    <lineage>
        <taxon>Bacteria</taxon>
        <taxon>Pseudomonadati</taxon>
        <taxon>Bacteroidota</taxon>
        <taxon>Bacteroidia</taxon>
        <taxon>Bacteroidales</taxon>
        <taxon>Muribaculaceae</taxon>
        <taxon>Lepagella</taxon>
    </lineage>
</organism>
<evidence type="ECO:0000313" key="2">
    <source>
        <dbReference type="Proteomes" id="UP000306319"/>
    </source>
</evidence>
<dbReference type="EMBL" id="SRYB01000031">
    <property type="protein sequence ID" value="TGY77033.1"/>
    <property type="molecule type" value="Genomic_DNA"/>
</dbReference>
<sequence length="126" mass="14637">MSRDTKERDRAFGIFAEDKAVEYYISQGYAIRERNWRFHHIEIDIIAQTGNVVVFVEVKGRSGRDMAAVDAVTVSKMKNMTRGADAYLKRLNGDYEYRYDIFALTGDFDDYEVEVFEDAFVSPLLR</sequence>
<evidence type="ECO:0000313" key="1">
    <source>
        <dbReference type="EMBL" id="TGY77033.1"/>
    </source>
</evidence>
<reference evidence="1" key="1">
    <citation type="submission" date="2019-04" db="EMBL/GenBank/DDBJ databases">
        <title>Microbes associate with the intestines of laboratory mice.</title>
        <authorList>
            <person name="Navarre W."/>
            <person name="Wong E."/>
            <person name="Huang K."/>
            <person name="Tropini C."/>
            <person name="Ng K."/>
            <person name="Yu B."/>
        </authorList>
    </citation>
    <scope>NUCLEOTIDE SEQUENCE</scope>
    <source>
        <strain evidence="1">NM04_E33</strain>
    </source>
</reference>
<proteinExistence type="predicted"/>
<comment type="caution">
    <text evidence="1">The sequence shown here is derived from an EMBL/GenBank/DDBJ whole genome shotgun (WGS) entry which is preliminary data.</text>
</comment>